<dbReference type="CDD" id="cd04486">
    <property type="entry name" value="YhcR_OBF_like"/>
    <property type="match status" value="1"/>
</dbReference>
<evidence type="ECO:0000259" key="5">
    <source>
        <dbReference type="Pfam" id="PF02872"/>
    </source>
</evidence>
<dbReference type="OrthoDB" id="9801679at2"/>
<dbReference type="RefSeq" id="WP_119600352.1">
    <property type="nucleotide sequence ID" value="NZ_QXQA01000008.1"/>
</dbReference>
<dbReference type="PANTHER" id="PTHR11575">
    <property type="entry name" value="5'-NUCLEOTIDASE-RELATED"/>
    <property type="match status" value="1"/>
</dbReference>
<feature type="compositionally biased region" description="Basic and acidic residues" evidence="2">
    <location>
        <begin position="595"/>
        <end position="605"/>
    </location>
</feature>
<dbReference type="Gene3D" id="3.90.780.10">
    <property type="entry name" value="5'-Nucleotidase, C-terminal domain"/>
    <property type="match status" value="1"/>
</dbReference>
<dbReference type="InterPro" id="IPR036700">
    <property type="entry name" value="BOBF_sf"/>
</dbReference>
<dbReference type="Gene3D" id="3.60.21.10">
    <property type="match status" value="1"/>
</dbReference>
<organism evidence="7 8">
    <name type="scientific">Paenibacillus nanensis</name>
    <dbReference type="NCBI Taxonomy" id="393251"/>
    <lineage>
        <taxon>Bacteria</taxon>
        <taxon>Bacillati</taxon>
        <taxon>Bacillota</taxon>
        <taxon>Bacilli</taxon>
        <taxon>Bacillales</taxon>
        <taxon>Paenibacillaceae</taxon>
        <taxon>Paenibacillus</taxon>
    </lineage>
</organism>
<dbReference type="InterPro" id="IPR045939">
    <property type="entry name" value="YhcR_N"/>
</dbReference>
<name>A0A3A1V3L2_9BACL</name>
<dbReference type="SUPFAM" id="SSF52317">
    <property type="entry name" value="Class I glutamine amidotransferase-like"/>
    <property type="match status" value="1"/>
</dbReference>
<proteinExistence type="predicted"/>
<dbReference type="Pfam" id="PF19886">
    <property type="entry name" value="DUF6359"/>
    <property type="match status" value="1"/>
</dbReference>
<dbReference type="InterPro" id="IPR029062">
    <property type="entry name" value="Class_I_gatase-like"/>
</dbReference>
<dbReference type="SUPFAM" id="SSF101756">
    <property type="entry name" value="Hypothetical protein YgiW"/>
    <property type="match status" value="1"/>
</dbReference>
<feature type="domain" description="Endonuclease YhcR N-terminal" evidence="6">
    <location>
        <begin position="37"/>
        <end position="141"/>
    </location>
</feature>
<dbReference type="PRINTS" id="PR01607">
    <property type="entry name" value="APYRASEFAMLY"/>
</dbReference>
<dbReference type="Proteomes" id="UP000266482">
    <property type="component" value="Unassembled WGS sequence"/>
</dbReference>
<accession>A0A3A1V3L2</accession>
<dbReference type="GO" id="GO:0009166">
    <property type="term" value="P:nucleotide catabolic process"/>
    <property type="evidence" value="ECO:0007669"/>
    <property type="project" value="InterPro"/>
</dbReference>
<evidence type="ECO:0000259" key="6">
    <source>
        <dbReference type="Pfam" id="PF19886"/>
    </source>
</evidence>
<dbReference type="Pfam" id="PF00149">
    <property type="entry name" value="Metallophos"/>
    <property type="match status" value="1"/>
</dbReference>
<evidence type="ECO:0000313" key="8">
    <source>
        <dbReference type="Proteomes" id="UP000266482"/>
    </source>
</evidence>
<dbReference type="InterPro" id="IPR004843">
    <property type="entry name" value="Calcineurin-like_PHP"/>
</dbReference>
<comment type="caution">
    <text evidence="7">The sequence shown here is derived from an EMBL/GenBank/DDBJ whole genome shotgun (WGS) entry which is preliminary data.</text>
</comment>
<dbReference type="EMBL" id="QXQA01000008">
    <property type="protein sequence ID" value="RIX52120.1"/>
    <property type="molecule type" value="Genomic_DNA"/>
</dbReference>
<dbReference type="GO" id="GO:0030288">
    <property type="term" value="C:outer membrane-bounded periplasmic space"/>
    <property type="evidence" value="ECO:0007669"/>
    <property type="project" value="TreeGrafter"/>
</dbReference>
<dbReference type="SUPFAM" id="SSF56300">
    <property type="entry name" value="Metallo-dependent phosphatases"/>
    <property type="match status" value="1"/>
</dbReference>
<dbReference type="InterPro" id="IPR029052">
    <property type="entry name" value="Metallo-depent_PP-like"/>
</dbReference>
<sequence length="1717" mass="181904">MMRISKKWLALFLSGLMVLSTLMTVTPSRTSAADGAMTVAEAIAANSGSGTVEGYIVGHATGSKTASFAAPFSNDFNFLLADSANERDLNKLLDVQITSGYRAEFGLQTNEDLIGRKVQVTGSLAAYNNFPGLKSPTAMSFVEEETDPHVIAIAAARAVADGETVVIKGIVTTPSGAYGQKSVYVQDDTAGILIYQNSVDLEPGHVVKVTGTKTTYANETEIINPTIEVTGTDSVPAPAELTPATVTENHFGQRVKLSKVTVSGLTDVGTYGSYSFYANDGDNQAFVYVDNRTGLTKDAVRDGLVVNVTGVVVPYGDSWEIKPAGVNDITPALAGGTGKKVLFANTHGQTAGAADWVIEGGFSDFAGGLRADGFTVDQLERTFPYDFSEQAITLEKLQEYDVFIIGEANIPFKTSEQDAMLAYVRGGGSIFFIGDHYNADRNYNRWDSTEVFNGYRRGAFGNPTKGMSAAEASSGAMENVTSTDWLGENFGIRFRFNALGDIESGQTVVAPSDSFGITEGVRTVEMHAGGTLAILDPTIAKGLVYVPENPPAWGPAVDQGVYNGGGIDEGPFAAIAKVGAGKAAFIGDSSPVEDSSPKYKREDNGSTKTTYDGFTEEGDNSEFLVQTVEWLAIQEDYTSFEGLVELSPVTPLLAFENPADSTEPQPEPWSTPTGGYKWYDPTTFAPGSYGSGKEAPGDVVIPGVISIAEARSHSANTTVTVEGIITTTPGSWGGKGFYLQDATGGIYIYQTSNGYQQGQRVKVTGKVTVYNTELELTDVQITAAGTGTLPQPKVVTTVDDSNQGQIVKLEEVTISNIRKADSYGTVELNAAKGTVSTLVRIDNRTGVTYDTFTAQYSEGDVLDLIGAASIFNGTYQLKPRSAADIALADSDPEEELVEVNLIGLNDLHGKIDQHYELDITGDGQIDGTYGGAEYMAAYIREKQSANPDNTLFVGVGDLIGGSSPVSALFQDEPTVEILDALGLAVNTVGNHEFDEGTAELLRMVNGGDYPGDDVTREYAGMSHAELAANVVWKSGEHAGESILPAYEIEVVEGQKIGFIGVVTEGAADMVMPTGIQDIVFTDPVAAINDAVEELQAQGVHAIVVLAHSPASQDENGTITGESADYAGRIHEDVDVIFAAHNHAVVNGSVGGTLIVQASEYGKALSDVRLAIDPRTGDIVEKSAGILWVDNALIEPDPEVSAILAEYEEQVAPLLNEVVGVAAHTMEGGYGVKGEIGDNALGNLIADSMAWAMDSDFAMMNGGGIREDLNAGDITYGELFNILPFNNVLVKLEITGAELTEIVNGQLTSFYGPDFSISGFRYTWDGATAKVADITFPDGSAIDPNATYTLTVNNFMSSSTGDKYKAIGELGENPVMGPEDLEGLAAFVKSFDAPIAYEAEGRISEVEGSGPELGEATDIAAAKLLADGTEVTVQGVVTSLPGSFGSGKSFYLEDATGAIQVYTYNDPGVRIGDIVKLKSVKDTYNGVLELNGIAAYEVQGQDEPVPQIVDELDGTLAYELVTLQHVAVANISNKDNYGNFSFDAVSGERSTNIYIDSRTGISYEAFTADYEAGDTLHITGIAAPRGDSFELKPRMMEDFMPAGEEPAADFTIGTPTFTSFAGEAVTALTPNGFIKAGVSIANETGEERQASLIVALYDEKGGMVNLSYVDKLIGAGETVTLNAGFLLPKHVKDYTLKLFVWDSLGGMQPLSEAVVFPE</sequence>
<gene>
    <name evidence="7" type="ORF">D3P08_14180</name>
</gene>
<dbReference type="InterPro" id="IPR008334">
    <property type="entry name" value="5'-Nucleotdase_C"/>
</dbReference>
<dbReference type="Pfam" id="PF02872">
    <property type="entry name" value="5_nucleotid_C"/>
    <property type="match status" value="1"/>
</dbReference>
<dbReference type="InterPro" id="IPR036907">
    <property type="entry name" value="5'-Nucleotdase_C_sf"/>
</dbReference>
<feature type="domain" description="5'-Nucleotidase C-terminal" evidence="5">
    <location>
        <begin position="1227"/>
        <end position="1366"/>
    </location>
</feature>
<reference evidence="7 8" key="1">
    <citation type="submission" date="2018-09" db="EMBL/GenBank/DDBJ databases">
        <title>Paenibacillus aracenensis nov. sp. isolated from a cave in southern Spain.</title>
        <authorList>
            <person name="Jurado V."/>
            <person name="Gutierrez-Patricio S."/>
            <person name="Gonzalez-Pimentel J.L."/>
            <person name="Miller A.Z."/>
            <person name="Laiz L."/>
            <person name="Saiz-Jimenez C."/>
        </authorList>
    </citation>
    <scope>NUCLEOTIDE SEQUENCE [LARGE SCALE GENOMIC DNA]</scope>
    <source>
        <strain evidence="7 8">DSM 22867</strain>
    </source>
</reference>
<feature type="region of interest" description="Disordered" evidence="2">
    <location>
        <begin position="589"/>
        <end position="610"/>
    </location>
</feature>
<dbReference type="GO" id="GO:0008768">
    <property type="term" value="F:UDP-sugar diphosphatase activity"/>
    <property type="evidence" value="ECO:0007669"/>
    <property type="project" value="TreeGrafter"/>
</dbReference>
<feature type="signal peptide" evidence="3">
    <location>
        <begin position="1"/>
        <end position="23"/>
    </location>
</feature>
<evidence type="ECO:0000256" key="1">
    <source>
        <dbReference type="ARBA" id="ARBA00022729"/>
    </source>
</evidence>
<dbReference type="PANTHER" id="PTHR11575:SF24">
    <property type="entry name" value="5'-NUCLEOTIDASE"/>
    <property type="match status" value="1"/>
</dbReference>
<dbReference type="Gene3D" id="3.40.50.880">
    <property type="match status" value="1"/>
</dbReference>
<dbReference type="InterPro" id="IPR006179">
    <property type="entry name" value="5_nucleotidase/apyrase"/>
</dbReference>
<evidence type="ECO:0000256" key="3">
    <source>
        <dbReference type="SAM" id="SignalP"/>
    </source>
</evidence>
<keyword evidence="1 3" id="KW-0732">Signal</keyword>
<feature type="chain" id="PRO_5039013052" evidence="3">
    <location>
        <begin position="24"/>
        <end position="1717"/>
    </location>
</feature>
<dbReference type="SUPFAM" id="SSF55816">
    <property type="entry name" value="5'-nucleotidase (syn. UDP-sugar hydrolase), C-terminal domain"/>
    <property type="match status" value="1"/>
</dbReference>
<keyword evidence="8" id="KW-1185">Reference proteome</keyword>
<evidence type="ECO:0000313" key="7">
    <source>
        <dbReference type="EMBL" id="RIX52120.1"/>
    </source>
</evidence>
<feature type="domain" description="Calcineurin-like phosphoesterase" evidence="4">
    <location>
        <begin position="904"/>
        <end position="1143"/>
    </location>
</feature>
<evidence type="ECO:0000259" key="4">
    <source>
        <dbReference type="Pfam" id="PF00149"/>
    </source>
</evidence>
<dbReference type="GO" id="GO:0008253">
    <property type="term" value="F:5'-nucleotidase activity"/>
    <property type="evidence" value="ECO:0007669"/>
    <property type="project" value="TreeGrafter"/>
</dbReference>
<evidence type="ECO:0000256" key="2">
    <source>
        <dbReference type="SAM" id="MobiDB-lite"/>
    </source>
</evidence>
<protein>
    <submittedName>
        <fullName evidence="7">Uncharacterized protein</fullName>
    </submittedName>
</protein>